<feature type="region of interest" description="Disordered" evidence="1">
    <location>
        <begin position="329"/>
        <end position="355"/>
    </location>
</feature>
<feature type="region of interest" description="Disordered" evidence="1">
    <location>
        <begin position="388"/>
        <end position="469"/>
    </location>
</feature>
<dbReference type="InterPro" id="IPR044681">
    <property type="entry name" value="PICBP-like"/>
</dbReference>
<feature type="region of interest" description="Disordered" evidence="1">
    <location>
        <begin position="30"/>
        <end position="82"/>
    </location>
</feature>
<gene>
    <name evidence="2" type="ORF">M0R45_036756</name>
</gene>
<keyword evidence="3" id="KW-1185">Reference proteome</keyword>
<dbReference type="Proteomes" id="UP001457282">
    <property type="component" value="Unassembled WGS sequence"/>
</dbReference>
<proteinExistence type="predicted"/>
<feature type="compositionally biased region" description="Polar residues" evidence="1">
    <location>
        <begin position="454"/>
        <end position="466"/>
    </location>
</feature>
<reference evidence="2 3" key="1">
    <citation type="journal article" date="2023" name="G3 (Bethesda)">
        <title>A chromosome-length genome assembly and annotation of blackberry (Rubus argutus, cv. 'Hillquist').</title>
        <authorList>
            <person name="Bruna T."/>
            <person name="Aryal R."/>
            <person name="Dudchenko O."/>
            <person name="Sargent D.J."/>
            <person name="Mead D."/>
            <person name="Buti M."/>
            <person name="Cavallini A."/>
            <person name="Hytonen T."/>
            <person name="Andres J."/>
            <person name="Pham M."/>
            <person name="Weisz D."/>
            <person name="Mascagni F."/>
            <person name="Usai G."/>
            <person name="Natali L."/>
            <person name="Bassil N."/>
            <person name="Fernandez G.E."/>
            <person name="Lomsadze A."/>
            <person name="Armour M."/>
            <person name="Olukolu B."/>
            <person name="Poorten T."/>
            <person name="Britton C."/>
            <person name="Davik J."/>
            <person name="Ashrafi H."/>
            <person name="Aiden E.L."/>
            <person name="Borodovsky M."/>
            <person name="Worthington M."/>
        </authorList>
    </citation>
    <scope>NUCLEOTIDE SEQUENCE [LARGE SCALE GENOMIC DNA]</scope>
    <source>
        <strain evidence="2">PI 553951</strain>
    </source>
</reference>
<dbReference type="AlphaFoldDB" id="A0AAW1W261"/>
<feature type="compositionally biased region" description="Basic and acidic residues" evidence="1">
    <location>
        <begin position="36"/>
        <end position="45"/>
    </location>
</feature>
<dbReference type="PANTHER" id="PTHR33923:SF2">
    <property type="entry name" value="CALMODULIN-BINDING PROTEIN-RELATED"/>
    <property type="match status" value="1"/>
</dbReference>
<evidence type="ECO:0000313" key="3">
    <source>
        <dbReference type="Proteomes" id="UP001457282"/>
    </source>
</evidence>
<feature type="compositionally biased region" description="Low complexity" evidence="1">
    <location>
        <begin position="62"/>
        <end position="76"/>
    </location>
</feature>
<dbReference type="PANTHER" id="PTHR33923">
    <property type="entry name" value="CALMODULIN-BINDING PROTEIN-RELATED"/>
    <property type="match status" value="1"/>
</dbReference>
<comment type="caution">
    <text evidence="2">The sequence shown here is derived from an EMBL/GenBank/DDBJ whole genome shotgun (WGS) entry which is preliminary data.</text>
</comment>
<name>A0AAW1W261_RUBAR</name>
<protein>
    <submittedName>
        <fullName evidence="2">Uncharacterized protein</fullName>
    </submittedName>
</protein>
<organism evidence="2 3">
    <name type="scientific">Rubus argutus</name>
    <name type="common">Southern blackberry</name>
    <dbReference type="NCBI Taxonomy" id="59490"/>
    <lineage>
        <taxon>Eukaryota</taxon>
        <taxon>Viridiplantae</taxon>
        <taxon>Streptophyta</taxon>
        <taxon>Embryophyta</taxon>
        <taxon>Tracheophyta</taxon>
        <taxon>Spermatophyta</taxon>
        <taxon>Magnoliopsida</taxon>
        <taxon>eudicotyledons</taxon>
        <taxon>Gunneridae</taxon>
        <taxon>Pentapetalae</taxon>
        <taxon>rosids</taxon>
        <taxon>fabids</taxon>
        <taxon>Rosales</taxon>
        <taxon>Rosaceae</taxon>
        <taxon>Rosoideae</taxon>
        <taxon>Rosoideae incertae sedis</taxon>
        <taxon>Rubus</taxon>
    </lineage>
</organism>
<sequence length="547" mass="60571">MVQRKVQKKLGIQADPNVIFEKRLISMKPSSQFLDGKNRGGADLKKKMKKSRSTKLSDIESLRSSSSSLPLRKSISQPGKPPTLKVQNLVAAAAVPQKQALTKITDGSAPNYMKSTSCSDARKEQSQKATCSSTLKDSKFPNYLMISPGGTEAEGTSVMKTQKTVKLQVLSPRKAKPSNEGMKETAKKEVGMDFFVEIYATSKEEDAQTIVKDIPEEQNEDVADEDYQPLLDHEEPVMRSCSSESAPMEFQALKWIMSISNQLTWSGRKSDAIVSDCNDIIHDYYEVLQKLFEEKTPAFEFQLKNDDGMKQSFGFQESERLSYDQFSYTEDSFEEDSELSETDTEISSSSTEEPIEDLAATGEEIQDDGTTAMTSNQISNAAHDISKTYEAETDEESEIQISDSAHTIATGDEDANKVGDNEDTAEEGNSGQDIVGESTFVETKDNLSDGEYKNNANAENHSISENEQSEIKEHKISSSTECEDHSGLKLKHIGLAENSIRDTDKMEVENFSEPDAAETFLLKANNSTSPGLKRNFPIKKAIPTKKC</sequence>
<accession>A0AAW1W261</accession>
<dbReference type="EMBL" id="JBEDUW010000007">
    <property type="protein sequence ID" value="KAK9912923.1"/>
    <property type="molecule type" value="Genomic_DNA"/>
</dbReference>
<feature type="compositionally biased region" description="Basic and acidic residues" evidence="1">
    <location>
        <begin position="442"/>
        <end position="452"/>
    </location>
</feature>
<evidence type="ECO:0000313" key="2">
    <source>
        <dbReference type="EMBL" id="KAK9912923.1"/>
    </source>
</evidence>
<feature type="compositionally biased region" description="Acidic residues" evidence="1">
    <location>
        <begin position="331"/>
        <end position="344"/>
    </location>
</feature>
<dbReference type="GO" id="GO:0005516">
    <property type="term" value="F:calmodulin binding"/>
    <property type="evidence" value="ECO:0007669"/>
    <property type="project" value="InterPro"/>
</dbReference>
<evidence type="ECO:0000256" key="1">
    <source>
        <dbReference type="SAM" id="MobiDB-lite"/>
    </source>
</evidence>